<proteinExistence type="predicted"/>
<dbReference type="Proteomes" id="UP000054226">
    <property type="component" value="Unassembled WGS sequence"/>
</dbReference>
<dbReference type="PATRIC" id="fig|1284240.4.peg.1533"/>
<organism evidence="1 2">
    <name type="scientific">Amycolatopsis decaplanina DSM 44594</name>
    <dbReference type="NCBI Taxonomy" id="1284240"/>
    <lineage>
        <taxon>Bacteria</taxon>
        <taxon>Bacillati</taxon>
        <taxon>Actinomycetota</taxon>
        <taxon>Actinomycetes</taxon>
        <taxon>Pseudonocardiales</taxon>
        <taxon>Pseudonocardiaceae</taxon>
        <taxon>Amycolatopsis</taxon>
    </lineage>
</organism>
<evidence type="ECO:0000313" key="1">
    <source>
        <dbReference type="EMBL" id="EME62756.1"/>
    </source>
</evidence>
<keyword evidence="2" id="KW-1185">Reference proteome</keyword>
<accession>M2XNZ6</accession>
<dbReference type="AlphaFoldDB" id="M2XNZ6"/>
<comment type="caution">
    <text evidence="1">The sequence shown here is derived from an EMBL/GenBank/DDBJ whole genome shotgun (WGS) entry which is preliminary data.</text>
</comment>
<evidence type="ECO:0000313" key="2">
    <source>
        <dbReference type="Proteomes" id="UP000054226"/>
    </source>
</evidence>
<reference evidence="1 2" key="1">
    <citation type="journal article" date="2013" name="Genome Announc.">
        <title>Draft Genome Sequence of Amycolatopsis decaplanina Strain DSM 44594T.</title>
        <authorList>
            <person name="Kaur N."/>
            <person name="Kumar S."/>
            <person name="Bala M."/>
            <person name="Raghava G.P."/>
            <person name="Mayilraj S."/>
        </authorList>
    </citation>
    <scope>NUCLEOTIDE SEQUENCE [LARGE SCALE GENOMIC DNA]</scope>
    <source>
        <strain evidence="1 2">DSM 44594</strain>
    </source>
</reference>
<sequence length="65" mass="7314">MFQLYSPAEKKALQGATVARSRVTEDSTSVTIPVDAVKADATFIESELREATMELRDGKWLLVRW</sequence>
<dbReference type="EMBL" id="AOHO01000037">
    <property type="protein sequence ID" value="EME62756.1"/>
    <property type="molecule type" value="Genomic_DNA"/>
</dbReference>
<protein>
    <submittedName>
        <fullName evidence="1">Uncharacterized protein</fullName>
    </submittedName>
</protein>
<name>M2XNZ6_9PSEU</name>
<dbReference type="RefSeq" id="WP_007029440.1">
    <property type="nucleotide sequence ID" value="NZ_AOHO01000037.1"/>
</dbReference>
<gene>
    <name evidence="1" type="ORF">H074_07591</name>
</gene>